<sequence length="156" mass="17489">MSAPSIHQYREPVKYGGFWIRVAASIIDYIVLLIPSMLFAFLQRELTQGATTEIDQIAQEFSILLNSLIFDWIYCAALQSSAWQATLGKKVVGLKVVDENGRRISFGRATGRYFASIISAAIFCIGYMMVGWTSRKRGLHDIMAGTFVIHDENTSK</sequence>
<feature type="transmembrane region" description="Helical" evidence="6">
    <location>
        <begin position="113"/>
        <end position="133"/>
    </location>
</feature>
<name>A0A317T976_9CHLB</name>
<comment type="caution">
    <text evidence="8">The sequence shown here is derived from an EMBL/GenBank/DDBJ whole genome shotgun (WGS) entry which is preliminary data.</text>
</comment>
<feature type="transmembrane region" description="Helical" evidence="6">
    <location>
        <begin position="18"/>
        <end position="42"/>
    </location>
</feature>
<gene>
    <name evidence="8" type="ORF">CR164_00775</name>
</gene>
<evidence type="ECO:0000259" key="7">
    <source>
        <dbReference type="Pfam" id="PF06271"/>
    </source>
</evidence>
<evidence type="ECO:0000256" key="3">
    <source>
        <dbReference type="ARBA" id="ARBA00022692"/>
    </source>
</evidence>
<reference evidence="9" key="1">
    <citation type="submission" date="2017-10" db="EMBL/GenBank/DDBJ databases">
        <authorList>
            <person name="Gaisin V.A."/>
            <person name="Rysina M.S."/>
            <person name="Grouzdev D.S."/>
        </authorList>
    </citation>
    <scope>NUCLEOTIDE SEQUENCE [LARGE SCALE GENOMIC DNA]</scope>
    <source>
        <strain evidence="9">V1</strain>
    </source>
</reference>
<dbReference type="AlphaFoldDB" id="A0A317T976"/>
<evidence type="ECO:0000313" key="9">
    <source>
        <dbReference type="Proteomes" id="UP000246278"/>
    </source>
</evidence>
<dbReference type="GO" id="GO:0005886">
    <property type="term" value="C:plasma membrane"/>
    <property type="evidence" value="ECO:0007669"/>
    <property type="project" value="UniProtKB-SubCell"/>
</dbReference>
<evidence type="ECO:0000256" key="1">
    <source>
        <dbReference type="ARBA" id="ARBA00004651"/>
    </source>
</evidence>
<keyword evidence="3 6" id="KW-0812">Transmembrane</keyword>
<proteinExistence type="predicted"/>
<dbReference type="RefSeq" id="WP_110022007.1">
    <property type="nucleotide sequence ID" value="NZ_PDNZ01000001.1"/>
</dbReference>
<feature type="domain" description="RDD" evidence="7">
    <location>
        <begin position="15"/>
        <end position="145"/>
    </location>
</feature>
<dbReference type="OrthoDB" id="9793824at2"/>
<evidence type="ECO:0000256" key="4">
    <source>
        <dbReference type="ARBA" id="ARBA00022989"/>
    </source>
</evidence>
<comment type="subcellular location">
    <subcellularLocation>
        <location evidence="1">Cell membrane</location>
        <topology evidence="1">Multi-pass membrane protein</topology>
    </subcellularLocation>
</comment>
<dbReference type="PANTHER" id="PTHR36115">
    <property type="entry name" value="PROLINE-RICH ANTIGEN HOMOLOG-RELATED"/>
    <property type="match status" value="1"/>
</dbReference>
<evidence type="ECO:0000256" key="6">
    <source>
        <dbReference type="SAM" id="Phobius"/>
    </source>
</evidence>
<keyword evidence="5 6" id="KW-0472">Membrane</keyword>
<evidence type="ECO:0000256" key="5">
    <source>
        <dbReference type="ARBA" id="ARBA00023136"/>
    </source>
</evidence>
<dbReference type="Pfam" id="PF06271">
    <property type="entry name" value="RDD"/>
    <property type="match status" value="1"/>
</dbReference>
<evidence type="ECO:0000313" key="8">
    <source>
        <dbReference type="EMBL" id="PWW83125.1"/>
    </source>
</evidence>
<dbReference type="InterPro" id="IPR010432">
    <property type="entry name" value="RDD"/>
</dbReference>
<dbReference type="InterPro" id="IPR051791">
    <property type="entry name" value="Pra-immunoreactive"/>
</dbReference>
<dbReference type="Proteomes" id="UP000246278">
    <property type="component" value="Unassembled WGS sequence"/>
</dbReference>
<keyword evidence="9" id="KW-1185">Reference proteome</keyword>
<dbReference type="PANTHER" id="PTHR36115:SF9">
    <property type="entry name" value="LMO1584 PROTEIN"/>
    <property type="match status" value="1"/>
</dbReference>
<accession>A0A317T976</accession>
<organism evidence="8 9">
    <name type="scientific">Prosthecochloris marina</name>
    <dbReference type="NCBI Taxonomy" id="2017681"/>
    <lineage>
        <taxon>Bacteria</taxon>
        <taxon>Pseudomonadati</taxon>
        <taxon>Chlorobiota</taxon>
        <taxon>Chlorobiia</taxon>
        <taxon>Chlorobiales</taxon>
        <taxon>Chlorobiaceae</taxon>
        <taxon>Prosthecochloris</taxon>
    </lineage>
</organism>
<keyword evidence="2" id="KW-1003">Cell membrane</keyword>
<dbReference type="EMBL" id="PDNZ01000001">
    <property type="protein sequence ID" value="PWW83125.1"/>
    <property type="molecule type" value="Genomic_DNA"/>
</dbReference>
<keyword evidence="4 6" id="KW-1133">Transmembrane helix</keyword>
<protein>
    <recommendedName>
        <fullName evidence="7">RDD domain-containing protein</fullName>
    </recommendedName>
</protein>
<evidence type="ECO:0000256" key="2">
    <source>
        <dbReference type="ARBA" id="ARBA00022475"/>
    </source>
</evidence>